<evidence type="ECO:0000313" key="4">
    <source>
        <dbReference type="Proteomes" id="UP000751190"/>
    </source>
</evidence>
<accession>A0A8J5X6L7</accession>
<feature type="transmembrane region" description="Helical" evidence="2">
    <location>
        <begin position="168"/>
        <end position="186"/>
    </location>
</feature>
<keyword evidence="2" id="KW-1133">Transmembrane helix</keyword>
<feature type="transmembrane region" description="Helical" evidence="2">
    <location>
        <begin position="498"/>
        <end position="518"/>
    </location>
</feature>
<feature type="region of interest" description="Disordered" evidence="1">
    <location>
        <begin position="398"/>
        <end position="444"/>
    </location>
</feature>
<keyword evidence="2" id="KW-0812">Transmembrane</keyword>
<keyword evidence="4" id="KW-1185">Reference proteome</keyword>
<reference evidence="3" key="1">
    <citation type="submission" date="2021-05" db="EMBL/GenBank/DDBJ databases">
        <title>The genome of the haptophyte Pavlova lutheri (Diacronema luteri, Pavlovales) - a model for lipid biosynthesis in eukaryotic algae.</title>
        <authorList>
            <person name="Hulatt C.J."/>
            <person name="Posewitz M.C."/>
        </authorList>
    </citation>
    <scope>NUCLEOTIDE SEQUENCE</scope>
    <source>
        <strain evidence="3">NIVA-4/92</strain>
    </source>
</reference>
<sequence length="666" mass="71903">MAAGQWWTSEEEYRYIECYVVVAMCLAANILEMAMHALKHLAGDQRRRESDPRFYELLFTRASSELMVLGFLAFVVWVCNRTQAFDAIAARLPDPYAPCYAPAGGGDDSSYRRALAAAPSSSSSSAGGYGESDACKAVKATRVYERKLFRYPGGTDLLHIVEDVHMEIFVAMCLYFVLMSVTVSVVKRMCLRWTWWEEHMREYQHFPPQLNRAGFARLLSPLSDVKDFFKAKHYFIAWAQSGALRRLEERRARREAGERTLHGKLVMLQHARAAHTSAFGTVARRRFAADGAGSGGGASPAGVGKGVVGTAPAGERVGGKVVIVIDAGAMRGSGGGGGGARGGGAGGCRAARDDSMKGMLDTPEMVGAPGAARARRAARDDSMKGALELSAVGALPNASSGRVGAGASVSGGSRSPSQTPNRSEGGASASDARHAIGPRRPRGADARINDDFSFGAYLSLCYVQLLADMIEFQPATWSFVVALTVAEGFLLYTGADEVLIDLAIACCTAGLIGMMWLLSKWGARAMLHAAETGSIQAMPWWFEAISQRASLEVFFLRLLQALTWRNLFRLVVFFLGEELRTLSAGGASLISFRRLVALILLFTSSSALPTTAYGWGLAMFLPPHVDEKEVEIAELVCWRQKHPLHSFSAPWEQPLVPAGAAHAQAQ</sequence>
<evidence type="ECO:0008006" key="5">
    <source>
        <dbReference type="Google" id="ProtNLM"/>
    </source>
</evidence>
<feature type="region of interest" description="Disordered" evidence="1">
    <location>
        <begin position="359"/>
        <end position="379"/>
    </location>
</feature>
<evidence type="ECO:0000256" key="1">
    <source>
        <dbReference type="SAM" id="MobiDB-lite"/>
    </source>
</evidence>
<dbReference type="Proteomes" id="UP000751190">
    <property type="component" value="Unassembled WGS sequence"/>
</dbReference>
<dbReference type="OrthoDB" id="10681911at2759"/>
<feature type="transmembrane region" description="Helical" evidence="2">
    <location>
        <begin position="58"/>
        <end position="78"/>
    </location>
</feature>
<proteinExistence type="predicted"/>
<keyword evidence="2" id="KW-0472">Membrane</keyword>
<dbReference type="EMBL" id="JAGTXO010000032">
    <property type="protein sequence ID" value="KAG8460518.1"/>
    <property type="molecule type" value="Genomic_DNA"/>
</dbReference>
<feature type="compositionally biased region" description="Low complexity" evidence="1">
    <location>
        <begin position="398"/>
        <end position="415"/>
    </location>
</feature>
<feature type="transmembrane region" description="Helical" evidence="2">
    <location>
        <begin position="475"/>
        <end position="492"/>
    </location>
</feature>
<evidence type="ECO:0000313" key="3">
    <source>
        <dbReference type="EMBL" id="KAG8460518.1"/>
    </source>
</evidence>
<feature type="transmembrane region" description="Helical" evidence="2">
    <location>
        <begin position="595"/>
        <end position="615"/>
    </location>
</feature>
<organism evidence="3 4">
    <name type="scientific">Diacronema lutheri</name>
    <name type="common">Unicellular marine alga</name>
    <name type="synonym">Monochrysis lutheri</name>
    <dbReference type="NCBI Taxonomy" id="2081491"/>
    <lineage>
        <taxon>Eukaryota</taxon>
        <taxon>Haptista</taxon>
        <taxon>Haptophyta</taxon>
        <taxon>Pavlovophyceae</taxon>
        <taxon>Pavlovales</taxon>
        <taxon>Pavlovaceae</taxon>
        <taxon>Diacronema</taxon>
    </lineage>
</organism>
<name>A0A8J5X6L7_DIALT</name>
<dbReference type="AlphaFoldDB" id="A0A8J5X6L7"/>
<feature type="transmembrane region" description="Helical" evidence="2">
    <location>
        <begin position="20"/>
        <end position="38"/>
    </location>
</feature>
<protein>
    <recommendedName>
        <fullName evidence="5">MLO-like protein</fullName>
    </recommendedName>
</protein>
<evidence type="ECO:0000256" key="2">
    <source>
        <dbReference type="SAM" id="Phobius"/>
    </source>
</evidence>
<comment type="caution">
    <text evidence="3">The sequence shown here is derived from an EMBL/GenBank/DDBJ whole genome shotgun (WGS) entry which is preliminary data.</text>
</comment>
<gene>
    <name evidence="3" type="ORF">KFE25_013168</name>
</gene>